<reference evidence="2" key="1">
    <citation type="submission" date="2015-10" db="EMBL/GenBank/DDBJ databases">
        <authorList>
            <person name="Gilbert D.G."/>
        </authorList>
    </citation>
    <scope>NUCLEOTIDE SEQUENCE</scope>
</reference>
<feature type="transmembrane region" description="Helical" evidence="1">
    <location>
        <begin position="12"/>
        <end position="33"/>
    </location>
</feature>
<dbReference type="Gene3D" id="3.30.70.1440">
    <property type="entry name" value="Multidrug efflux transporter AcrB pore domain"/>
    <property type="match status" value="1"/>
</dbReference>
<feature type="transmembrane region" description="Helical" evidence="1">
    <location>
        <begin position="534"/>
        <end position="556"/>
    </location>
</feature>
<feature type="transmembrane region" description="Helical" evidence="1">
    <location>
        <begin position="939"/>
        <end position="964"/>
    </location>
</feature>
<feature type="transmembrane region" description="Helical" evidence="1">
    <location>
        <begin position="424"/>
        <end position="443"/>
    </location>
</feature>
<dbReference type="EMBL" id="FAXC01000047">
    <property type="protein sequence ID" value="CUV08362.1"/>
    <property type="molecule type" value="Genomic_DNA"/>
</dbReference>
<feature type="transmembrane region" description="Helical" evidence="1">
    <location>
        <begin position="887"/>
        <end position="906"/>
    </location>
</feature>
<feature type="transmembrane region" description="Helical" evidence="1">
    <location>
        <begin position="357"/>
        <end position="377"/>
    </location>
</feature>
<evidence type="ECO:0000256" key="1">
    <source>
        <dbReference type="SAM" id="Phobius"/>
    </source>
</evidence>
<feature type="transmembrane region" description="Helical" evidence="1">
    <location>
        <begin position="335"/>
        <end position="351"/>
    </location>
</feature>
<dbReference type="Gene3D" id="1.20.1640.10">
    <property type="entry name" value="Multidrug efflux transporter AcrB transmembrane domain"/>
    <property type="match status" value="2"/>
</dbReference>
<evidence type="ECO:0000313" key="2">
    <source>
        <dbReference type="EMBL" id="CUV08362.1"/>
    </source>
</evidence>
<dbReference type="Gene3D" id="3.30.70.1320">
    <property type="entry name" value="Multidrug efflux transporter AcrB pore domain like"/>
    <property type="match status" value="1"/>
</dbReference>
<dbReference type="GO" id="GO:0042910">
    <property type="term" value="F:xenobiotic transmembrane transporter activity"/>
    <property type="evidence" value="ECO:0007669"/>
    <property type="project" value="TreeGrafter"/>
</dbReference>
<dbReference type="SUPFAM" id="SSF82866">
    <property type="entry name" value="Multidrug efflux transporter AcrB transmembrane domain"/>
    <property type="match status" value="2"/>
</dbReference>
<sequence length="1053" mass="116178">MERLIRWFVNNGVAANLLMAFIIIAGALTIPLLKMEVFPEIEIDIINVTAVYPGASPSDVEEAVCIRIEERLQGLDGIKKITSSASENIGSVNVEVLPGQDVSEMLDRVKAQVDAIDTFPEDVERPIVRQFVGSNPVLTIAVDGDVGETALNYVTEEIKDEIDGLPEVTYTSIVAKKEREIAIEISENTLRKYNLTFVQVSQAIRNWSINMPSGSIENKGGEILIRSKSQGYTADDFAAIPIITNPAGAIVNLGVLSTITDGFSETYELDILFNSQTSNLITVFRVGDQNAIDISSAVKNYIIVKQKNLPPGVNITAWDDEARLLRGRIDTMTKNAQYGLMLVVLVLALFLKPRLAFWVSLGIPISFLGGFWLMPLMDLSINMLSLFTFILVLGIVVDDAIVVGENVTLFRERGMSPKEAAVKGTAQVATPVFFAVLTTMATFSPMLAVEGEIGSIWRIFPLITISVLFWSLFESLTILPAHLAHSGDEKPKQPWLRSVSDQWEQFQSRLVGGLFFVVEKIYKPLLRKAVEMPLSFLCIAGGIFILTVSVILGGIIKFSFFPPIEADLAIGTIEYPSGTPIQVTREGYLELEKAARELEQQLQDEFPDRPTIKNRLSTIGWQPMRTKTSRGPGNLDALYAGPNMAEVALELTPGEERIISTEEVVRRWRKLMPMVPGVKDVSFFSSLFSAGDAVNVQLSSKYMDDLLAAKDELKTKLVQFPGVFDVKDNYNVGKEEISITLLPGAANYGITMMMVASQVRQAFYGLEVQSVQRGRDEVKIMLRYPEKERSSISNLENMMIRTPGGSTIPVRQIARLDIGEGLASIQRKDRKRSINVTADVDLTLTTGNEVVAAVTASILPQILQKYNSISYSLEGEQQEQGQNLKSIGKNFLIAMLVVYILLAIPFKSYFQPLIVMSSIPFGLTGAVIGHLILGMNFSVLSLMGIVALTGVVVNDSLVMVDFINRYRRDGHSIEEAVMEAGPRRFRPIFLTSLTTFAGLVPLLLEKSTQAQFMIPMAVSLAFGVVFATTITLLLVPVSYLILEKHILKSEENN</sequence>
<dbReference type="GO" id="GO:0005886">
    <property type="term" value="C:plasma membrane"/>
    <property type="evidence" value="ECO:0007669"/>
    <property type="project" value="TreeGrafter"/>
</dbReference>
<feature type="transmembrane region" description="Helical" evidence="1">
    <location>
        <begin position="913"/>
        <end position="933"/>
    </location>
</feature>
<feature type="transmembrane region" description="Helical" evidence="1">
    <location>
        <begin position="985"/>
        <end position="1004"/>
    </location>
</feature>
<protein>
    <submittedName>
        <fullName evidence="2">Acriflavin resistance protein</fullName>
    </submittedName>
</protein>
<dbReference type="SUPFAM" id="SSF82693">
    <property type="entry name" value="Multidrug efflux transporter AcrB pore domain, PN1, PN2, PC1 and PC2 subdomains"/>
    <property type="match status" value="2"/>
</dbReference>
<proteinExistence type="predicted"/>
<dbReference type="Gene3D" id="3.30.2090.10">
    <property type="entry name" value="Multidrug efflux transporter AcrB TolC docking domain, DN and DC subdomains"/>
    <property type="match status" value="2"/>
</dbReference>
<dbReference type="AlphaFoldDB" id="A0A160VDV0"/>
<keyword evidence="1" id="KW-0472">Membrane</keyword>
<dbReference type="InterPro" id="IPR001036">
    <property type="entry name" value="Acrflvin-R"/>
</dbReference>
<gene>
    <name evidence="2" type="ORF">MGWOODY_Mmi2091</name>
</gene>
<name>A0A160VDV0_9ZZZZ</name>
<dbReference type="SUPFAM" id="SSF82714">
    <property type="entry name" value="Multidrug efflux transporter AcrB TolC docking domain, DN and DC subdomains"/>
    <property type="match status" value="2"/>
</dbReference>
<dbReference type="PANTHER" id="PTHR32063">
    <property type="match status" value="1"/>
</dbReference>
<feature type="transmembrane region" description="Helical" evidence="1">
    <location>
        <begin position="455"/>
        <end position="473"/>
    </location>
</feature>
<dbReference type="Pfam" id="PF00873">
    <property type="entry name" value="ACR_tran"/>
    <property type="match status" value="1"/>
</dbReference>
<feature type="transmembrane region" description="Helical" evidence="1">
    <location>
        <begin position="384"/>
        <end position="404"/>
    </location>
</feature>
<dbReference type="Gene3D" id="3.30.70.1430">
    <property type="entry name" value="Multidrug efflux transporter AcrB pore domain"/>
    <property type="match status" value="2"/>
</dbReference>
<keyword evidence="1" id="KW-0812">Transmembrane</keyword>
<feature type="transmembrane region" description="Helical" evidence="1">
    <location>
        <begin position="1016"/>
        <end position="1042"/>
    </location>
</feature>
<keyword evidence="1" id="KW-1133">Transmembrane helix</keyword>
<dbReference type="InterPro" id="IPR027463">
    <property type="entry name" value="AcrB_DN_DC_subdom"/>
</dbReference>
<accession>A0A160VDV0</accession>
<dbReference type="PRINTS" id="PR00702">
    <property type="entry name" value="ACRIFLAVINRP"/>
</dbReference>
<organism evidence="2">
    <name type="scientific">hydrothermal vent metagenome</name>
    <dbReference type="NCBI Taxonomy" id="652676"/>
    <lineage>
        <taxon>unclassified sequences</taxon>
        <taxon>metagenomes</taxon>
        <taxon>ecological metagenomes</taxon>
    </lineage>
</organism>
<dbReference type="PANTHER" id="PTHR32063:SF33">
    <property type="entry name" value="RND SUPERFAMILY EFFLUX PUMP PERMEASE COMPONENT"/>
    <property type="match status" value="1"/>
</dbReference>